<dbReference type="WBParaSite" id="L893_g27959.t1">
    <property type="protein sequence ID" value="L893_g27959.t1"/>
    <property type="gene ID" value="L893_g27959"/>
</dbReference>
<dbReference type="InterPro" id="IPR036383">
    <property type="entry name" value="TSP1_rpt_sf"/>
</dbReference>
<dbReference type="SUPFAM" id="SSF82895">
    <property type="entry name" value="TSP-1 type 1 repeat"/>
    <property type="match status" value="1"/>
</dbReference>
<organism evidence="1 2">
    <name type="scientific">Steinernema glaseri</name>
    <dbReference type="NCBI Taxonomy" id="37863"/>
    <lineage>
        <taxon>Eukaryota</taxon>
        <taxon>Metazoa</taxon>
        <taxon>Ecdysozoa</taxon>
        <taxon>Nematoda</taxon>
        <taxon>Chromadorea</taxon>
        <taxon>Rhabditida</taxon>
        <taxon>Tylenchina</taxon>
        <taxon>Panagrolaimomorpha</taxon>
        <taxon>Strongyloidoidea</taxon>
        <taxon>Steinernematidae</taxon>
        <taxon>Steinernema</taxon>
    </lineage>
</organism>
<evidence type="ECO:0000313" key="2">
    <source>
        <dbReference type="WBParaSite" id="L893_g27959.t1"/>
    </source>
</evidence>
<name>A0A1I7ZNK3_9BILA</name>
<keyword evidence="1" id="KW-1185">Reference proteome</keyword>
<protein>
    <submittedName>
        <fullName evidence="2">Chitin-binding type-2 domain-containing protein</fullName>
    </submittedName>
</protein>
<sequence length="96" mass="10809">MCPNDAWTVQAFIQSRERLCEYRPKGCAHTGFYPYCLGKNIDQRSCMTVGCNPTGLWSEWTAWSKCEGAKEQLRKRTCTPQPLHCVPNIGAPPNCA</sequence>
<dbReference type="Proteomes" id="UP000095287">
    <property type="component" value="Unplaced"/>
</dbReference>
<reference evidence="2" key="1">
    <citation type="submission" date="2016-11" db="UniProtKB">
        <authorList>
            <consortium name="WormBaseParasite"/>
        </authorList>
    </citation>
    <scope>IDENTIFICATION</scope>
</reference>
<proteinExistence type="predicted"/>
<evidence type="ECO:0000313" key="1">
    <source>
        <dbReference type="Proteomes" id="UP000095287"/>
    </source>
</evidence>
<dbReference type="AlphaFoldDB" id="A0A1I7ZNK3"/>
<accession>A0A1I7ZNK3</accession>